<name>A0A975T8Q5_9NOST</name>
<reference evidence="2" key="1">
    <citation type="submission" date="2017-04" db="EMBL/GenBank/DDBJ databases">
        <title>Genome deletions in a multicellular cyanobacterial endosymbiont for morphological adaptation in marine diatoms.</title>
        <authorList>
            <person name="Wang Y."/>
            <person name="Gao H."/>
            <person name="Li R."/>
            <person name="Xu X."/>
        </authorList>
    </citation>
    <scope>NUCLEOTIDE SEQUENCE</scope>
    <source>
        <strain evidence="2">FACHB 800</strain>
    </source>
</reference>
<dbReference type="RefSeq" id="WP_244997437.1">
    <property type="nucleotide sequence ID" value="NZ_CP021056.1"/>
</dbReference>
<feature type="domain" description="Phytochrome chromophore attachment site" evidence="1">
    <location>
        <begin position="43"/>
        <end position="153"/>
    </location>
</feature>
<dbReference type="InterPro" id="IPR016132">
    <property type="entry name" value="Phyto_chromo_attachment"/>
</dbReference>
<dbReference type="AlphaFoldDB" id="A0A975T8Q5"/>
<evidence type="ECO:0000313" key="2">
    <source>
        <dbReference type="EMBL" id="QXE24232.1"/>
    </source>
</evidence>
<keyword evidence="2" id="KW-0808">Transferase</keyword>
<accession>A0A975T8Q5</accession>
<proteinExistence type="predicted"/>
<dbReference type="InterPro" id="IPR029016">
    <property type="entry name" value="GAF-like_dom_sf"/>
</dbReference>
<dbReference type="InterPro" id="IPR003018">
    <property type="entry name" value="GAF"/>
</dbReference>
<dbReference type="EMBL" id="CP021056">
    <property type="protein sequence ID" value="QXE24232.1"/>
    <property type="molecule type" value="Genomic_DNA"/>
</dbReference>
<dbReference type="PROSITE" id="PS50046">
    <property type="entry name" value="PHYTOCHROME_2"/>
    <property type="match status" value="1"/>
</dbReference>
<protein>
    <submittedName>
        <fullName evidence="2">GAF sensor signal transduction histidine kinase</fullName>
    </submittedName>
</protein>
<organism evidence="2 3">
    <name type="scientific">Richelia sinica FACHB-800</name>
    <dbReference type="NCBI Taxonomy" id="1357546"/>
    <lineage>
        <taxon>Bacteria</taxon>
        <taxon>Bacillati</taxon>
        <taxon>Cyanobacteriota</taxon>
        <taxon>Cyanophyceae</taxon>
        <taxon>Nostocales</taxon>
        <taxon>Nostocaceae</taxon>
        <taxon>Richelia</taxon>
    </lineage>
</organism>
<keyword evidence="2" id="KW-0418">Kinase</keyword>
<evidence type="ECO:0000259" key="1">
    <source>
        <dbReference type="PROSITE" id="PS50046"/>
    </source>
</evidence>
<dbReference type="KEGG" id="rsin:B6N60_02936"/>
<keyword evidence="3" id="KW-1185">Reference proteome</keyword>
<gene>
    <name evidence="2" type="ORF">B6N60_02936</name>
</gene>
<sequence>MTTTGYETSNLVPVQECQKELNLTLQYQKILARILAKVRSFVKLESLCSSSCQDICRQLKIERVAIYRFNEDWSGSFINNLGFAEPPWNGLSAFGQDLVWGDSHLQETQGGRYRKNEPFAVADIYNAGHARCHIEVLEQFQIHAYAIAPIFIG</sequence>
<dbReference type="Pfam" id="PF01590">
    <property type="entry name" value="GAF"/>
    <property type="match status" value="1"/>
</dbReference>
<dbReference type="Proteomes" id="UP000683511">
    <property type="component" value="Chromosome"/>
</dbReference>
<dbReference type="Gene3D" id="3.30.450.40">
    <property type="match status" value="1"/>
</dbReference>
<evidence type="ECO:0000313" key="3">
    <source>
        <dbReference type="Proteomes" id="UP000683511"/>
    </source>
</evidence>
<dbReference type="GO" id="GO:0016301">
    <property type="term" value="F:kinase activity"/>
    <property type="evidence" value="ECO:0007669"/>
    <property type="project" value="UniProtKB-KW"/>
</dbReference>
<dbReference type="SUPFAM" id="SSF55781">
    <property type="entry name" value="GAF domain-like"/>
    <property type="match status" value="1"/>
</dbReference>